<feature type="transmembrane region" description="Helical" evidence="4">
    <location>
        <begin position="81"/>
        <end position="103"/>
    </location>
</feature>
<dbReference type="EMBL" id="VDMN01000001">
    <property type="protein sequence ID" value="TNM65644.1"/>
    <property type="molecule type" value="Genomic_DNA"/>
</dbReference>
<feature type="transmembrane region" description="Helical" evidence="4">
    <location>
        <begin position="109"/>
        <end position="128"/>
    </location>
</feature>
<protein>
    <submittedName>
        <fullName evidence="6">MFS transporter</fullName>
    </submittedName>
</protein>
<feature type="transmembrane region" description="Helical" evidence="4">
    <location>
        <begin position="50"/>
        <end position="69"/>
    </location>
</feature>
<feature type="transmembrane region" description="Helical" evidence="4">
    <location>
        <begin position="12"/>
        <end position="30"/>
    </location>
</feature>
<evidence type="ECO:0000256" key="4">
    <source>
        <dbReference type="SAM" id="Phobius"/>
    </source>
</evidence>
<evidence type="ECO:0000256" key="3">
    <source>
        <dbReference type="ARBA" id="ARBA00023136"/>
    </source>
</evidence>
<keyword evidence="1 4" id="KW-0812">Transmembrane</keyword>
<dbReference type="InterPro" id="IPR011701">
    <property type="entry name" value="MFS"/>
</dbReference>
<feature type="transmembrane region" description="Helical" evidence="4">
    <location>
        <begin position="309"/>
        <end position="335"/>
    </location>
</feature>
<dbReference type="AlphaFoldDB" id="A0A5C4XSK1"/>
<evidence type="ECO:0000256" key="2">
    <source>
        <dbReference type="ARBA" id="ARBA00022989"/>
    </source>
</evidence>
<feature type="transmembrane region" description="Helical" evidence="4">
    <location>
        <begin position="283"/>
        <end position="303"/>
    </location>
</feature>
<keyword evidence="7" id="KW-1185">Reference proteome</keyword>
<evidence type="ECO:0000313" key="7">
    <source>
        <dbReference type="Proteomes" id="UP000311605"/>
    </source>
</evidence>
<dbReference type="InterPro" id="IPR036259">
    <property type="entry name" value="MFS_trans_sf"/>
</dbReference>
<accession>A0A5C4XSK1</accession>
<dbReference type="OrthoDB" id="7200137at2"/>
<sequence>MSHPMTFSLRSAQTVGVLAITQLIGWGTTFESIGVIGRKLAPDLGLANEIVFAGLSVMMMVSALLSPLTGRLLDRHGAARVMAAGSLFFAGGLILLASSTGILTYAASWIILGLGGAMVLSAPAYTAVVEREGINGKRTIAILMLFTGLSATIFWPLLSLSSDLFGWRTSLLMAAALHAFVCMPLYLFCLPKPIVYAKSDTTADLAPVPLTPGNRKLAFLLVAMTTAIASFVTFGLSPSLLEILHQSGASPEFALQLAAARGVLGISARGIDMLLGKRGNPFITSVAGLSFMLLAFACLLLLPASSFSLWIFIALYGFGSGILVVARALLPLALFSPREYGRQATRLAMPQNIANAAAPIVFTALIDRTGIMTALVFSIALASVALVSIIRLISLVRKAKARAELIPSQP</sequence>
<evidence type="ECO:0000313" key="6">
    <source>
        <dbReference type="EMBL" id="TNM65644.1"/>
    </source>
</evidence>
<keyword evidence="3 4" id="KW-0472">Membrane</keyword>
<name>A0A5C4XSK1_9HYPH</name>
<feature type="transmembrane region" description="Helical" evidence="4">
    <location>
        <begin position="170"/>
        <end position="189"/>
    </location>
</feature>
<dbReference type="Proteomes" id="UP000311605">
    <property type="component" value="Unassembled WGS sequence"/>
</dbReference>
<keyword evidence="2 4" id="KW-1133">Transmembrane helix</keyword>
<dbReference type="InterPro" id="IPR020846">
    <property type="entry name" value="MFS_dom"/>
</dbReference>
<dbReference type="PANTHER" id="PTHR11360">
    <property type="entry name" value="MONOCARBOXYLATE TRANSPORTER"/>
    <property type="match status" value="1"/>
</dbReference>
<dbReference type="Pfam" id="PF07690">
    <property type="entry name" value="MFS_1"/>
    <property type="match status" value="1"/>
</dbReference>
<dbReference type="Gene3D" id="1.20.1250.20">
    <property type="entry name" value="MFS general substrate transporter like domains"/>
    <property type="match status" value="1"/>
</dbReference>
<organism evidence="6 7">
    <name type="scientific">Aliirhizobium smilacinae</name>
    <dbReference type="NCBI Taxonomy" id="1395944"/>
    <lineage>
        <taxon>Bacteria</taxon>
        <taxon>Pseudomonadati</taxon>
        <taxon>Pseudomonadota</taxon>
        <taxon>Alphaproteobacteria</taxon>
        <taxon>Hyphomicrobiales</taxon>
        <taxon>Rhizobiaceae</taxon>
        <taxon>Aliirhizobium</taxon>
    </lineage>
</organism>
<feature type="domain" description="Major facilitator superfamily (MFS) profile" evidence="5">
    <location>
        <begin position="14"/>
        <end position="400"/>
    </location>
</feature>
<gene>
    <name evidence="6" type="ORF">FHP24_05165</name>
</gene>
<evidence type="ECO:0000259" key="5">
    <source>
        <dbReference type="PROSITE" id="PS50850"/>
    </source>
</evidence>
<evidence type="ECO:0000256" key="1">
    <source>
        <dbReference type="ARBA" id="ARBA00022692"/>
    </source>
</evidence>
<reference evidence="6 7" key="1">
    <citation type="submission" date="2019-06" db="EMBL/GenBank/DDBJ databases">
        <title>The draft genome of Rhizobium smilacinae PTYR-5.</title>
        <authorList>
            <person name="Liu L."/>
            <person name="Li L."/>
            <person name="Zhang X."/>
        </authorList>
    </citation>
    <scope>NUCLEOTIDE SEQUENCE [LARGE SCALE GENOMIC DNA]</scope>
    <source>
        <strain evidence="6 7">PTYR-5</strain>
    </source>
</reference>
<dbReference type="PROSITE" id="PS50850">
    <property type="entry name" value="MFS"/>
    <property type="match status" value="1"/>
</dbReference>
<dbReference type="SUPFAM" id="SSF103473">
    <property type="entry name" value="MFS general substrate transporter"/>
    <property type="match status" value="1"/>
</dbReference>
<dbReference type="GO" id="GO:0022857">
    <property type="term" value="F:transmembrane transporter activity"/>
    <property type="evidence" value="ECO:0007669"/>
    <property type="project" value="InterPro"/>
</dbReference>
<feature type="transmembrane region" description="Helical" evidence="4">
    <location>
        <begin position="217"/>
        <end position="241"/>
    </location>
</feature>
<comment type="caution">
    <text evidence="6">The sequence shown here is derived from an EMBL/GenBank/DDBJ whole genome shotgun (WGS) entry which is preliminary data.</text>
</comment>
<feature type="transmembrane region" description="Helical" evidence="4">
    <location>
        <begin position="372"/>
        <end position="393"/>
    </location>
</feature>
<dbReference type="InterPro" id="IPR050327">
    <property type="entry name" value="Proton-linked_MCT"/>
</dbReference>
<dbReference type="PANTHER" id="PTHR11360:SF290">
    <property type="entry name" value="MONOCARBOXYLATE MFS PERMEASE"/>
    <property type="match status" value="1"/>
</dbReference>
<proteinExistence type="predicted"/>
<feature type="transmembrane region" description="Helical" evidence="4">
    <location>
        <begin position="140"/>
        <end position="158"/>
    </location>
</feature>